<keyword evidence="2" id="KW-1185">Reference proteome</keyword>
<dbReference type="SUPFAM" id="SSF51735">
    <property type="entry name" value="NAD(P)-binding Rossmann-fold domains"/>
    <property type="match status" value="1"/>
</dbReference>
<dbReference type="Gene3D" id="3.40.50.720">
    <property type="entry name" value="NAD(P)-binding Rossmann-like Domain"/>
    <property type="match status" value="1"/>
</dbReference>
<protein>
    <recommendedName>
        <fullName evidence="3">Ornithine cyclodeaminase</fullName>
    </recommendedName>
</protein>
<evidence type="ECO:0000313" key="2">
    <source>
        <dbReference type="Proteomes" id="UP000469125"/>
    </source>
</evidence>
<name>A0A6N8FN72_9BACI</name>
<dbReference type="PANTHER" id="PTHR13812:SF19">
    <property type="entry name" value="KETIMINE REDUCTASE MU-CRYSTALLIN"/>
    <property type="match status" value="1"/>
</dbReference>
<dbReference type="InterPro" id="IPR036291">
    <property type="entry name" value="NAD(P)-bd_dom_sf"/>
</dbReference>
<dbReference type="EMBL" id="WOCA01000026">
    <property type="protein sequence ID" value="MUK90661.1"/>
    <property type="molecule type" value="Genomic_DNA"/>
</dbReference>
<dbReference type="Proteomes" id="UP000469125">
    <property type="component" value="Unassembled WGS sequence"/>
</dbReference>
<gene>
    <name evidence="1" type="ORF">GMD78_20100</name>
</gene>
<dbReference type="AlphaFoldDB" id="A0A6N8FN72"/>
<dbReference type="GO" id="GO:0005737">
    <property type="term" value="C:cytoplasm"/>
    <property type="evidence" value="ECO:0007669"/>
    <property type="project" value="TreeGrafter"/>
</dbReference>
<dbReference type="PANTHER" id="PTHR13812">
    <property type="entry name" value="KETIMINE REDUCTASE MU-CRYSTALLIN"/>
    <property type="match status" value="1"/>
</dbReference>
<organism evidence="1 2">
    <name type="scientific">Ornithinibacillus caprae</name>
    <dbReference type="NCBI Taxonomy" id="2678566"/>
    <lineage>
        <taxon>Bacteria</taxon>
        <taxon>Bacillati</taxon>
        <taxon>Bacillota</taxon>
        <taxon>Bacilli</taxon>
        <taxon>Bacillales</taxon>
        <taxon>Bacillaceae</taxon>
        <taxon>Ornithinibacillus</taxon>
    </lineage>
</organism>
<evidence type="ECO:0000313" key="1">
    <source>
        <dbReference type="EMBL" id="MUK90661.1"/>
    </source>
</evidence>
<accession>A0A6N8FN72</accession>
<evidence type="ECO:0008006" key="3">
    <source>
        <dbReference type="Google" id="ProtNLM"/>
    </source>
</evidence>
<proteinExistence type="predicted"/>
<reference evidence="1 2" key="1">
    <citation type="submission" date="2019-11" db="EMBL/GenBank/DDBJ databases">
        <authorList>
            <person name="Li X."/>
        </authorList>
    </citation>
    <scope>NUCLEOTIDE SEQUENCE [LARGE SCALE GENOMIC DNA]</scope>
    <source>
        <strain evidence="1 2">L9</strain>
    </source>
</reference>
<comment type="caution">
    <text evidence="1">The sequence shown here is derived from an EMBL/GenBank/DDBJ whole genome shotgun (WGS) entry which is preliminary data.</text>
</comment>
<sequence>MSYYLLARRNTKSIAIIGAGVQSRLQLRSLGYFRGFSTVFVYDIDSEKARSFVNEMKQECKASMKICKTVEEAVNNSDNIISATWAIEPFLFSNMVKKEYLLQH</sequence>
<dbReference type="InterPro" id="IPR003462">
    <property type="entry name" value="ODC_Mu_crystall"/>
</dbReference>
<dbReference type="Pfam" id="PF02423">
    <property type="entry name" value="OCD_Mu_crystall"/>
    <property type="match status" value="1"/>
</dbReference>